<evidence type="ECO:0000313" key="4">
    <source>
        <dbReference type="Proteomes" id="UP001176940"/>
    </source>
</evidence>
<keyword evidence="4" id="KW-1185">Reference proteome</keyword>
<evidence type="ECO:0000256" key="2">
    <source>
        <dbReference type="SAM" id="MobiDB-lite"/>
    </source>
</evidence>
<comment type="caution">
    <text evidence="3">The sequence shown here is derived from an EMBL/GenBank/DDBJ whole genome shotgun (WGS) entry which is preliminary data.</text>
</comment>
<feature type="region of interest" description="Disordered" evidence="2">
    <location>
        <begin position="1"/>
        <end position="52"/>
    </location>
</feature>
<dbReference type="PANTHER" id="PTHR24293:SF0">
    <property type="entry name" value="CYP46A1 PROTEIN-RELATED"/>
    <property type="match status" value="1"/>
</dbReference>
<organism evidence="3 4">
    <name type="scientific">Ranitomeya imitator</name>
    <name type="common">mimic poison frog</name>
    <dbReference type="NCBI Taxonomy" id="111125"/>
    <lineage>
        <taxon>Eukaryota</taxon>
        <taxon>Metazoa</taxon>
        <taxon>Chordata</taxon>
        <taxon>Craniata</taxon>
        <taxon>Vertebrata</taxon>
        <taxon>Euteleostomi</taxon>
        <taxon>Amphibia</taxon>
        <taxon>Batrachia</taxon>
        <taxon>Anura</taxon>
        <taxon>Neobatrachia</taxon>
        <taxon>Hyloidea</taxon>
        <taxon>Dendrobatidae</taxon>
        <taxon>Dendrobatinae</taxon>
        <taxon>Ranitomeya</taxon>
    </lineage>
</organism>
<gene>
    <name evidence="3" type="ORF">RIMI_LOCUS8926002</name>
</gene>
<dbReference type="Proteomes" id="UP001176940">
    <property type="component" value="Unassembled WGS sequence"/>
</dbReference>
<proteinExistence type="inferred from homology"/>
<dbReference type="InterPro" id="IPR039983">
    <property type="entry name" value="CYP46A1"/>
</dbReference>
<dbReference type="InterPro" id="IPR036396">
    <property type="entry name" value="Cyt_P450_sf"/>
</dbReference>
<sequence>MTSSSGLHAAAPAQERQSTPVPELQREDQKRTSSDEDGRRRTRTNSGNAPRFLIRSMQTFNEKAEDMVDKLLEMADWKQEIKMHDMFGRVTLDVIAKIAFAMDVDSILDEKIQLPQNITKVMQGMLLSRDFLARFNPSKQKLIKEVRKSLDILRKEGKERILQRIKAIEDGEETPKDILTQILKSV</sequence>
<dbReference type="EMBL" id="CAUEEQ010018084">
    <property type="protein sequence ID" value="CAJ0940774.1"/>
    <property type="molecule type" value="Genomic_DNA"/>
</dbReference>
<dbReference type="PANTHER" id="PTHR24293">
    <property type="entry name" value="CYTOCHROME P450 FAMILY 46 SUBFAMILY A"/>
    <property type="match status" value="1"/>
</dbReference>
<dbReference type="InterPro" id="IPR001128">
    <property type="entry name" value="Cyt_P450"/>
</dbReference>
<feature type="compositionally biased region" description="Basic and acidic residues" evidence="2">
    <location>
        <begin position="24"/>
        <end position="39"/>
    </location>
</feature>
<dbReference type="Pfam" id="PF00067">
    <property type="entry name" value="p450"/>
    <property type="match status" value="1"/>
</dbReference>
<name>A0ABN9LJA0_9NEOB</name>
<protein>
    <submittedName>
        <fullName evidence="3">Uncharacterized protein</fullName>
    </submittedName>
</protein>
<dbReference type="Gene3D" id="1.10.630.10">
    <property type="entry name" value="Cytochrome P450"/>
    <property type="match status" value="1"/>
</dbReference>
<feature type="non-terminal residue" evidence="3">
    <location>
        <position position="186"/>
    </location>
</feature>
<reference evidence="3" key="1">
    <citation type="submission" date="2023-07" db="EMBL/GenBank/DDBJ databases">
        <authorList>
            <person name="Stuckert A."/>
        </authorList>
    </citation>
    <scope>NUCLEOTIDE SEQUENCE</scope>
</reference>
<evidence type="ECO:0000256" key="1">
    <source>
        <dbReference type="ARBA" id="ARBA00010617"/>
    </source>
</evidence>
<comment type="similarity">
    <text evidence="1">Belongs to the cytochrome P450 family.</text>
</comment>
<dbReference type="SUPFAM" id="SSF48264">
    <property type="entry name" value="Cytochrome P450"/>
    <property type="match status" value="1"/>
</dbReference>
<evidence type="ECO:0000313" key="3">
    <source>
        <dbReference type="EMBL" id="CAJ0940774.1"/>
    </source>
</evidence>
<accession>A0ABN9LJA0</accession>